<dbReference type="Pfam" id="PF12840">
    <property type="entry name" value="HTH_20"/>
    <property type="match status" value="1"/>
</dbReference>
<accession>A0ABS8Z9B3</accession>
<evidence type="ECO:0000259" key="4">
    <source>
        <dbReference type="SMART" id="SM00418"/>
    </source>
</evidence>
<gene>
    <name evidence="5" type="ORF">LWC34_16750</name>
</gene>
<evidence type="ECO:0000313" key="5">
    <source>
        <dbReference type="EMBL" id="MCE7004471.1"/>
    </source>
</evidence>
<comment type="caution">
    <text evidence="5">The sequence shown here is derived from an EMBL/GenBank/DDBJ whole genome shotgun (WGS) entry which is preliminary data.</text>
</comment>
<dbReference type="InterPro" id="IPR036388">
    <property type="entry name" value="WH-like_DNA-bd_sf"/>
</dbReference>
<dbReference type="PANTHER" id="PTHR43132:SF8">
    <property type="entry name" value="HTH-TYPE TRANSCRIPTIONAL REGULATOR KMTR"/>
    <property type="match status" value="1"/>
</dbReference>
<dbReference type="PANTHER" id="PTHR43132">
    <property type="entry name" value="ARSENICAL RESISTANCE OPERON REPRESSOR ARSR-RELATED"/>
    <property type="match status" value="1"/>
</dbReference>
<sequence length="340" mass="37483">MLRIHFTAADLMRIRIRTEPDPLWEVLLSLHMLQTGHGAIVFDGWRKEVRRVLRPSVSLLTALAPPTGYSPDFLTPDCDSADIDHGLERLLATSRDELHQDMARLAAGSPVPRWTSMLADGDAGVLQEVASAIKAYFTTAVLPYWPNIRTHIRTDRDKRADLATDRGFEKLLNTLHPTMRWRAPVLEVDYPVEQDLHLDGRGLVLIPSFFCWRNPIKSADPARAPVLVYPVDRDLSWPSGRDVDSIAPRPESLTALLGRTRAAVLRAIADMPLQNTSALAKSAGISLSGASQHVTVLRDAGLVVTHRHNGAAVHKLSARGALLLGDGRVAARRVWTGECP</sequence>
<reference evidence="5 6" key="1">
    <citation type="submission" date="2021-12" db="EMBL/GenBank/DDBJ databases">
        <title>Genome sequence of Kibdelosporangium philippinense ATCC 49844.</title>
        <authorList>
            <person name="Fedorov E.A."/>
            <person name="Omeragic M."/>
            <person name="Shalygina K.F."/>
            <person name="Maclea K.S."/>
        </authorList>
    </citation>
    <scope>NUCLEOTIDE SEQUENCE [LARGE SCALE GENOMIC DNA]</scope>
    <source>
        <strain evidence="5 6">ATCC 49844</strain>
    </source>
</reference>
<dbReference type="SUPFAM" id="SSF46785">
    <property type="entry name" value="Winged helix' DNA-binding domain"/>
    <property type="match status" value="1"/>
</dbReference>
<proteinExistence type="predicted"/>
<keyword evidence="2" id="KW-0238">DNA-binding</keyword>
<keyword evidence="1" id="KW-0805">Transcription regulation</keyword>
<dbReference type="RefSeq" id="WP_233725985.1">
    <property type="nucleotide sequence ID" value="NZ_JAJVCN010000001.1"/>
</dbReference>
<dbReference type="Gene3D" id="1.10.10.10">
    <property type="entry name" value="Winged helix-like DNA-binding domain superfamily/Winged helix DNA-binding domain"/>
    <property type="match status" value="1"/>
</dbReference>
<organism evidence="5 6">
    <name type="scientific">Kibdelosporangium philippinense</name>
    <dbReference type="NCBI Taxonomy" id="211113"/>
    <lineage>
        <taxon>Bacteria</taxon>
        <taxon>Bacillati</taxon>
        <taxon>Actinomycetota</taxon>
        <taxon>Actinomycetes</taxon>
        <taxon>Pseudonocardiales</taxon>
        <taxon>Pseudonocardiaceae</taxon>
        <taxon>Kibdelosporangium</taxon>
    </lineage>
</organism>
<dbReference type="SMART" id="SM00418">
    <property type="entry name" value="HTH_ARSR"/>
    <property type="match status" value="1"/>
</dbReference>
<keyword evidence="3" id="KW-0804">Transcription</keyword>
<evidence type="ECO:0000256" key="3">
    <source>
        <dbReference type="ARBA" id="ARBA00023163"/>
    </source>
</evidence>
<name>A0ABS8Z9B3_9PSEU</name>
<protein>
    <submittedName>
        <fullName evidence="5">Winged helix-turn-helix domain-containing protein</fullName>
    </submittedName>
</protein>
<evidence type="ECO:0000313" key="6">
    <source>
        <dbReference type="Proteomes" id="UP001521150"/>
    </source>
</evidence>
<dbReference type="Proteomes" id="UP001521150">
    <property type="component" value="Unassembled WGS sequence"/>
</dbReference>
<dbReference type="InterPro" id="IPR036390">
    <property type="entry name" value="WH_DNA-bd_sf"/>
</dbReference>
<dbReference type="InterPro" id="IPR001845">
    <property type="entry name" value="HTH_ArsR_DNA-bd_dom"/>
</dbReference>
<evidence type="ECO:0000256" key="1">
    <source>
        <dbReference type="ARBA" id="ARBA00023015"/>
    </source>
</evidence>
<dbReference type="CDD" id="cd00090">
    <property type="entry name" value="HTH_ARSR"/>
    <property type="match status" value="1"/>
</dbReference>
<keyword evidence="6" id="KW-1185">Reference proteome</keyword>
<evidence type="ECO:0000256" key="2">
    <source>
        <dbReference type="ARBA" id="ARBA00023125"/>
    </source>
</evidence>
<dbReference type="EMBL" id="JAJVCN010000001">
    <property type="protein sequence ID" value="MCE7004471.1"/>
    <property type="molecule type" value="Genomic_DNA"/>
</dbReference>
<feature type="domain" description="HTH arsR-type" evidence="4">
    <location>
        <begin position="251"/>
        <end position="327"/>
    </location>
</feature>
<dbReference type="InterPro" id="IPR051011">
    <property type="entry name" value="Metal_resp_trans_reg"/>
</dbReference>
<dbReference type="InterPro" id="IPR011991">
    <property type="entry name" value="ArsR-like_HTH"/>
</dbReference>